<dbReference type="InterPro" id="IPR050634">
    <property type="entry name" value="DNA_Topoisomerase_II"/>
</dbReference>
<dbReference type="PANTHER" id="PTHR10169">
    <property type="entry name" value="DNA TOPOISOMERASE/GYRASE"/>
    <property type="match status" value="1"/>
</dbReference>
<dbReference type="OrthoDB" id="276498at2759"/>
<feature type="non-terminal residue" evidence="4">
    <location>
        <position position="352"/>
    </location>
</feature>
<dbReference type="Pfam" id="PF00521">
    <property type="entry name" value="DNA_topoisoIV"/>
    <property type="match status" value="1"/>
</dbReference>
<proteinExistence type="predicted"/>
<dbReference type="Gene3D" id="3.30.1360.40">
    <property type="match status" value="1"/>
</dbReference>
<dbReference type="PROSITE" id="PS52040">
    <property type="entry name" value="TOPO_IIA"/>
    <property type="match status" value="1"/>
</dbReference>
<dbReference type="GO" id="GO:0000819">
    <property type="term" value="P:sister chromatid segregation"/>
    <property type="evidence" value="ECO:0007669"/>
    <property type="project" value="TreeGrafter"/>
</dbReference>
<dbReference type="InterPro" id="IPR001154">
    <property type="entry name" value="TopoII_euk"/>
</dbReference>
<dbReference type="PANTHER" id="PTHR10169:SF62">
    <property type="entry name" value="DNA TOPOISOMERASE 2 TOP-2-RELATED"/>
    <property type="match status" value="1"/>
</dbReference>
<dbReference type="Gene3D" id="3.90.199.10">
    <property type="entry name" value="Topoisomerase II, domain 5"/>
    <property type="match status" value="1"/>
</dbReference>
<evidence type="ECO:0000313" key="5">
    <source>
        <dbReference type="Proteomes" id="UP000271889"/>
    </source>
</evidence>
<dbReference type="GO" id="GO:0005634">
    <property type="term" value="C:nucleus"/>
    <property type="evidence" value="ECO:0007669"/>
    <property type="project" value="TreeGrafter"/>
</dbReference>
<keyword evidence="1 2" id="KW-0238">DNA-binding</keyword>
<dbReference type="InterPro" id="IPR002205">
    <property type="entry name" value="Topo_IIA_dom_A"/>
</dbReference>
<keyword evidence="5" id="KW-1185">Reference proteome</keyword>
<dbReference type="GO" id="GO:0003918">
    <property type="term" value="F:DNA topoisomerase type II (double strand cut, ATP-hydrolyzing) activity"/>
    <property type="evidence" value="ECO:0007669"/>
    <property type="project" value="UniProtKB-EC"/>
</dbReference>
<organism evidence="4 5">
    <name type="scientific">Cylicostephanus goldi</name>
    <name type="common">Nematode worm</name>
    <dbReference type="NCBI Taxonomy" id="71465"/>
    <lineage>
        <taxon>Eukaryota</taxon>
        <taxon>Metazoa</taxon>
        <taxon>Ecdysozoa</taxon>
        <taxon>Nematoda</taxon>
        <taxon>Chromadorea</taxon>
        <taxon>Rhabditida</taxon>
        <taxon>Rhabditina</taxon>
        <taxon>Rhabditomorpha</taxon>
        <taxon>Strongyloidea</taxon>
        <taxon>Strongylidae</taxon>
        <taxon>Cylicostephanus</taxon>
    </lineage>
</organism>
<dbReference type="SUPFAM" id="SSF56719">
    <property type="entry name" value="Type II DNA topoisomerase"/>
    <property type="match status" value="1"/>
</dbReference>
<protein>
    <recommendedName>
        <fullName evidence="3">Topo IIA-type catalytic domain-containing protein</fullName>
    </recommendedName>
</protein>
<dbReference type="InterPro" id="IPR013759">
    <property type="entry name" value="Topo_IIA_B_C"/>
</dbReference>
<dbReference type="GO" id="GO:0000712">
    <property type="term" value="P:resolution of meiotic recombination intermediates"/>
    <property type="evidence" value="ECO:0007669"/>
    <property type="project" value="TreeGrafter"/>
</dbReference>
<sequence>MRNFVEEFITPIVKASKGKEELSFFSIPEYNEWRNNTENWKTFKIKYYKGLGTSTSKEAKEYFSDMVRHRIRFKYGGAEDDTAVDMAFSKKKIEERKDWLTKWMAEKKERRTRGLEEDLVDGFKPGQRKVIFACFKRADKREVKVAQLAGAVGELSAYHHGEASLMGTIINLAQDFVGSNNINLLLPIGQFGTRLQGGKDSASPRYIFTQLNPVSRTIFPVFDDHILRFLFEENQRIEPEWYCPIIPMVLVNGASGIGTGWSTSIPNYNPREICENIRKLIRGEQPKPMVPWFKGFRGTIEKLDSTRFVCSGEVAVLGDDVIEITELPIKTWTQTYKESVLEPMLDSSDKKT</sequence>
<feature type="domain" description="Topo IIA-type catalytic" evidence="3">
    <location>
        <begin position="116"/>
        <end position="352"/>
    </location>
</feature>
<dbReference type="FunFam" id="3.90.199.10:FF:000002">
    <property type="entry name" value="DNA topoisomerase 2"/>
    <property type="match status" value="1"/>
</dbReference>
<reference evidence="4 5" key="1">
    <citation type="submission" date="2018-11" db="EMBL/GenBank/DDBJ databases">
        <authorList>
            <consortium name="Pathogen Informatics"/>
        </authorList>
    </citation>
    <scope>NUCLEOTIDE SEQUENCE [LARGE SCALE GENOMIC DNA]</scope>
</reference>
<dbReference type="GO" id="GO:0005524">
    <property type="term" value="F:ATP binding"/>
    <property type="evidence" value="ECO:0007669"/>
    <property type="project" value="InterPro"/>
</dbReference>
<dbReference type="PRINTS" id="PR00418">
    <property type="entry name" value="TPI2FAMILY"/>
</dbReference>
<evidence type="ECO:0000259" key="3">
    <source>
        <dbReference type="PROSITE" id="PS52040"/>
    </source>
</evidence>
<dbReference type="Proteomes" id="UP000271889">
    <property type="component" value="Unassembled WGS sequence"/>
</dbReference>
<name>A0A3P6R7L5_CYLGO</name>
<keyword evidence="2" id="KW-0799">Topoisomerase</keyword>
<evidence type="ECO:0000313" key="4">
    <source>
        <dbReference type="EMBL" id="VDK51553.1"/>
    </source>
</evidence>
<dbReference type="Pfam" id="PF16898">
    <property type="entry name" value="TOPRIM_C"/>
    <property type="match status" value="1"/>
</dbReference>
<evidence type="ECO:0000256" key="2">
    <source>
        <dbReference type="PROSITE-ProRule" id="PRU01384"/>
    </source>
</evidence>
<dbReference type="AlphaFoldDB" id="A0A3P6R7L5"/>
<accession>A0A3P6R7L5</accession>
<dbReference type="EMBL" id="UYRV01004492">
    <property type="protein sequence ID" value="VDK51553.1"/>
    <property type="molecule type" value="Genomic_DNA"/>
</dbReference>
<gene>
    <name evidence="4" type="ORF">CGOC_LOCUS2101</name>
</gene>
<dbReference type="Gene3D" id="3.40.50.670">
    <property type="match status" value="1"/>
</dbReference>
<keyword evidence="2" id="KW-0413">Isomerase</keyword>
<dbReference type="PRINTS" id="PR01158">
    <property type="entry name" value="TOPISMRASEII"/>
</dbReference>
<feature type="active site" description="O-(5'-phospho-DNA)-tyrosine intermediate" evidence="2">
    <location>
        <position position="206"/>
    </location>
</feature>
<dbReference type="SMART" id="SM00434">
    <property type="entry name" value="TOP4c"/>
    <property type="match status" value="1"/>
</dbReference>
<dbReference type="InterPro" id="IPR013760">
    <property type="entry name" value="Topo_IIA-like_dom_sf"/>
</dbReference>
<dbReference type="GO" id="GO:0006265">
    <property type="term" value="P:DNA topological change"/>
    <property type="evidence" value="ECO:0007669"/>
    <property type="project" value="UniProtKB-UniRule"/>
</dbReference>
<dbReference type="InterPro" id="IPR031660">
    <property type="entry name" value="TOPRIM_C"/>
</dbReference>
<evidence type="ECO:0000256" key="1">
    <source>
        <dbReference type="ARBA" id="ARBA00023125"/>
    </source>
</evidence>
<dbReference type="GO" id="GO:0003677">
    <property type="term" value="F:DNA binding"/>
    <property type="evidence" value="ECO:0007669"/>
    <property type="project" value="UniProtKB-UniRule"/>
</dbReference>
<dbReference type="InterPro" id="IPR013758">
    <property type="entry name" value="Topo_IIA_A/C_ab"/>
</dbReference>
<comment type="catalytic activity">
    <reaction evidence="2">
        <text>ATP-dependent breakage, passage and rejoining of double-stranded DNA.</text>
        <dbReference type="EC" id="5.6.2.2"/>
    </reaction>
</comment>